<dbReference type="SUPFAM" id="SSF55729">
    <property type="entry name" value="Acyl-CoA N-acyltransferases (Nat)"/>
    <property type="match status" value="1"/>
</dbReference>
<dbReference type="InterPro" id="IPR016181">
    <property type="entry name" value="Acyl_CoA_acyltransferase"/>
</dbReference>
<dbReference type="OrthoDB" id="20916at2"/>
<dbReference type="CDD" id="cd04301">
    <property type="entry name" value="NAT_SF"/>
    <property type="match status" value="1"/>
</dbReference>
<dbReference type="EMBL" id="SNVJ01000001">
    <property type="protein sequence ID" value="MXP61811.1"/>
    <property type="molecule type" value="Genomic_DNA"/>
</dbReference>
<proteinExistence type="predicted"/>
<dbReference type="AlphaFoldDB" id="A0A845B3N5"/>
<dbReference type="Proteomes" id="UP000460715">
    <property type="component" value="Unassembled WGS sequence"/>
</dbReference>
<dbReference type="Pfam" id="PF00583">
    <property type="entry name" value="Acetyltransf_1"/>
    <property type="match status" value="1"/>
</dbReference>
<accession>A0A845B3N5</accession>
<feature type="domain" description="N-acetyltransferase" evidence="1">
    <location>
        <begin position="3"/>
        <end position="132"/>
    </location>
</feature>
<evidence type="ECO:0000313" key="3">
    <source>
        <dbReference type="Proteomes" id="UP000460715"/>
    </source>
</evidence>
<dbReference type="RefSeq" id="WP_160934937.1">
    <property type="nucleotide sequence ID" value="NZ_SNVJ01000001.1"/>
</dbReference>
<dbReference type="PANTHER" id="PTHR47237">
    <property type="entry name" value="SLL0310 PROTEIN"/>
    <property type="match status" value="1"/>
</dbReference>
<keyword evidence="2" id="KW-0808">Transferase</keyword>
<dbReference type="Gene3D" id="3.40.630.90">
    <property type="match status" value="1"/>
</dbReference>
<dbReference type="InterPro" id="IPR000182">
    <property type="entry name" value="GNAT_dom"/>
</dbReference>
<dbReference type="Pfam" id="PF18014">
    <property type="entry name" value="Acetyltransf_18"/>
    <property type="match status" value="1"/>
</dbReference>
<sequence length="279" mass="28837">MTPTIRPARRAEMGLLADWAANEGWNPGLHDADTFFAADPEGFLLAEAGGEAAGCISAVRQGSGHGFIGFYIVRPDWRGKGVGLALWRAGMARLAGRVVGLDGVVAQQASYARSGFVLAWRNLRFAAAAPVRLGGGEGEVLPAGNVPFQDVAALDAGVFPAEREAFLRAWMAAPGHCALAVRGAGGLRGFGVARPCREGTKLGPLTATDPAAARALFNALVAGAPGPVFLDLPESNPAAVALAREAGMASAFETARMYAGPAPTLRQERIFGVASFELG</sequence>
<evidence type="ECO:0000259" key="1">
    <source>
        <dbReference type="PROSITE" id="PS51186"/>
    </source>
</evidence>
<dbReference type="Gene3D" id="3.40.630.30">
    <property type="match status" value="1"/>
</dbReference>
<dbReference type="PROSITE" id="PS51186">
    <property type="entry name" value="GNAT"/>
    <property type="match status" value="1"/>
</dbReference>
<organism evidence="2 3">
    <name type="scientific">Teichococcus coralli</name>
    <dbReference type="NCBI Taxonomy" id="2545983"/>
    <lineage>
        <taxon>Bacteria</taxon>
        <taxon>Pseudomonadati</taxon>
        <taxon>Pseudomonadota</taxon>
        <taxon>Alphaproteobacteria</taxon>
        <taxon>Acetobacterales</taxon>
        <taxon>Roseomonadaceae</taxon>
        <taxon>Roseomonas</taxon>
    </lineage>
</organism>
<name>A0A845B3N5_9PROT</name>
<dbReference type="InterPro" id="IPR041496">
    <property type="entry name" value="YitH/HolE_GNAT"/>
</dbReference>
<dbReference type="GO" id="GO:0016747">
    <property type="term" value="F:acyltransferase activity, transferring groups other than amino-acyl groups"/>
    <property type="evidence" value="ECO:0007669"/>
    <property type="project" value="InterPro"/>
</dbReference>
<keyword evidence="3" id="KW-1185">Reference proteome</keyword>
<protein>
    <submittedName>
        <fullName evidence="2">GNAT family N-acetyltransferase</fullName>
    </submittedName>
</protein>
<dbReference type="InterPro" id="IPR052729">
    <property type="entry name" value="Acyl/Acetyltrans_Enzymes"/>
</dbReference>
<comment type="caution">
    <text evidence="2">The sequence shown here is derived from an EMBL/GenBank/DDBJ whole genome shotgun (WGS) entry which is preliminary data.</text>
</comment>
<dbReference type="PANTHER" id="PTHR47237:SF1">
    <property type="entry name" value="SLL0310 PROTEIN"/>
    <property type="match status" value="1"/>
</dbReference>
<evidence type="ECO:0000313" key="2">
    <source>
        <dbReference type="EMBL" id="MXP61811.1"/>
    </source>
</evidence>
<reference evidence="2 3" key="1">
    <citation type="submission" date="2019-03" db="EMBL/GenBank/DDBJ databases">
        <title>Roseomonas sp. a novel Roseomonas species isolated from Sea whip Gorgonian.</title>
        <authorList>
            <person name="Li F."/>
            <person name="Pan X."/>
            <person name="Huang S."/>
            <person name="Li Z."/>
            <person name="Meng B."/>
        </authorList>
    </citation>
    <scope>NUCLEOTIDE SEQUENCE [LARGE SCALE GENOMIC DNA]</scope>
    <source>
        <strain evidence="2 3">M0104</strain>
    </source>
</reference>
<gene>
    <name evidence="2" type="ORF">E0493_00415</name>
</gene>